<evidence type="ECO:0000313" key="2">
    <source>
        <dbReference type="EMBL" id="CEK48335.1"/>
    </source>
</evidence>
<feature type="non-terminal residue" evidence="2">
    <location>
        <position position="69"/>
    </location>
</feature>
<sequence>FIMFWKSSLIVGLCHLVSMVMPADVQYSVIEQSKSGFLVGNIPDSIDLVNLVSQASLPYMRYSFLSIDS</sequence>
<feature type="signal peptide" evidence="1">
    <location>
        <begin position="1"/>
        <end position="22"/>
    </location>
</feature>
<evidence type="ECO:0000256" key="1">
    <source>
        <dbReference type="SAM" id="SignalP"/>
    </source>
</evidence>
<feature type="chain" id="PRO_5002123455" evidence="1">
    <location>
        <begin position="23"/>
        <end position="69"/>
    </location>
</feature>
<feature type="non-terminal residue" evidence="2">
    <location>
        <position position="1"/>
    </location>
</feature>
<gene>
    <name evidence="2" type="primary">ORF3689</name>
</gene>
<accession>A0A0B6XYG3</accession>
<dbReference type="AlphaFoldDB" id="A0A0B6XYG3"/>
<reference evidence="2" key="1">
    <citation type="submission" date="2014-12" db="EMBL/GenBank/DDBJ databases">
        <title>Insight into the proteome of Arion vulgaris.</title>
        <authorList>
            <person name="Aradska J."/>
            <person name="Bulat T."/>
            <person name="Smidak R."/>
            <person name="Sarate P."/>
            <person name="Gangsoo J."/>
            <person name="Sialana F."/>
            <person name="Bilban M."/>
            <person name="Lubec G."/>
        </authorList>
    </citation>
    <scope>NUCLEOTIDE SEQUENCE</scope>
    <source>
        <tissue evidence="2">Skin</tissue>
    </source>
</reference>
<name>A0A0B6XYG3_9EUPU</name>
<protein>
    <submittedName>
        <fullName evidence="2">Uncharacterized protein</fullName>
    </submittedName>
</protein>
<keyword evidence="1" id="KW-0732">Signal</keyword>
<proteinExistence type="predicted"/>
<organism evidence="2">
    <name type="scientific">Arion vulgaris</name>
    <dbReference type="NCBI Taxonomy" id="1028688"/>
    <lineage>
        <taxon>Eukaryota</taxon>
        <taxon>Metazoa</taxon>
        <taxon>Spiralia</taxon>
        <taxon>Lophotrochozoa</taxon>
        <taxon>Mollusca</taxon>
        <taxon>Gastropoda</taxon>
        <taxon>Heterobranchia</taxon>
        <taxon>Euthyneura</taxon>
        <taxon>Panpulmonata</taxon>
        <taxon>Eupulmonata</taxon>
        <taxon>Stylommatophora</taxon>
        <taxon>Helicina</taxon>
        <taxon>Arionoidea</taxon>
        <taxon>Arionidae</taxon>
        <taxon>Arion</taxon>
    </lineage>
</organism>
<dbReference type="EMBL" id="HACG01001470">
    <property type="protein sequence ID" value="CEK48335.1"/>
    <property type="molecule type" value="Transcribed_RNA"/>
</dbReference>